<reference evidence="2 3" key="1">
    <citation type="journal article" date="2016" name="Mol. Biol. Evol.">
        <title>Comparative Genomics of Early-Diverging Mushroom-Forming Fungi Provides Insights into the Origins of Lignocellulose Decay Capabilities.</title>
        <authorList>
            <person name="Nagy L.G."/>
            <person name="Riley R."/>
            <person name="Tritt A."/>
            <person name="Adam C."/>
            <person name="Daum C."/>
            <person name="Floudas D."/>
            <person name="Sun H."/>
            <person name="Yadav J.S."/>
            <person name="Pangilinan J."/>
            <person name="Larsson K.H."/>
            <person name="Matsuura K."/>
            <person name="Barry K."/>
            <person name="Labutti K."/>
            <person name="Kuo R."/>
            <person name="Ohm R.A."/>
            <person name="Bhattacharya S.S."/>
            <person name="Shirouzu T."/>
            <person name="Yoshinaga Y."/>
            <person name="Martin F.M."/>
            <person name="Grigoriev I.V."/>
            <person name="Hibbett D.S."/>
        </authorList>
    </citation>
    <scope>NUCLEOTIDE SEQUENCE [LARGE SCALE GENOMIC DNA]</scope>
    <source>
        <strain evidence="2 3">HHB10207 ss-3</strain>
    </source>
</reference>
<keyword evidence="3" id="KW-1185">Reference proteome</keyword>
<feature type="region of interest" description="Disordered" evidence="1">
    <location>
        <begin position="195"/>
        <end position="223"/>
    </location>
</feature>
<proteinExistence type="predicted"/>
<evidence type="ECO:0000313" key="2">
    <source>
        <dbReference type="EMBL" id="KZT33481.1"/>
    </source>
</evidence>
<protein>
    <recommendedName>
        <fullName evidence="4">F-box domain-containing protein</fullName>
    </recommendedName>
</protein>
<evidence type="ECO:0000256" key="1">
    <source>
        <dbReference type="SAM" id="MobiDB-lite"/>
    </source>
</evidence>
<gene>
    <name evidence="2" type="ORF">SISSUDRAFT_1066103</name>
</gene>
<dbReference type="AlphaFoldDB" id="A0A165YPW2"/>
<dbReference type="CDD" id="cd09917">
    <property type="entry name" value="F-box_SF"/>
    <property type="match status" value="1"/>
</dbReference>
<feature type="compositionally biased region" description="Low complexity" evidence="1">
    <location>
        <begin position="203"/>
        <end position="215"/>
    </location>
</feature>
<dbReference type="Proteomes" id="UP000076798">
    <property type="component" value="Unassembled WGS sequence"/>
</dbReference>
<sequence length="1018" mass="115780">MEFFVDPNNLAAAFRDDPTCPAHPKFVQNSTWEVTGRRSARLTFPDGDVLNMPIKVIEPKCGPNANFTEGSKFETYTKLTALKYTIDGRAPNHDGLGSVFTDCLANLHTVIKTHVDDKQTKWFFNESGNSVVFGKYMAVPRAKKYVHYLNDPIPEDWAATRRIVNNLHDDLVTQFNNLNGAYNLVPFPLYTASHKPRKPSPSPTHTVSSTSSPSETPKDPVVPDAALDTEISFDEVDPTNCIQAITNSIAKVSFTLDAAWQENSKYFSLWATIDDVVIYAKPALGGGFKRKAGLLASPICHKKELHCKIHTDNPASHLNPPNMRPTPETCSDDLPDLVPDDAPRFVLSRNERDGQQVWRFTTTPHRNDNGVYYRRFPQPSPHSVIENGVADIMLTLSGGDIDITLPPNTLQSDDVESRHTIDFFILTLPIISYVVFGIIMNAHETESPTLSNIDIWYLIAQHIDFFDIARLSQTCKKLRTLMPYIINHRANVFLAQWLKRPTRFRNVMEHHRSFVSGVPLTNLMNCSLHTPSNELLLFCPLNFTTSLIKYLTTHENYEQSTPHTHPGLYGICVQPRTVFSLHEVRRENGRTIVLIESVNHLPTLPFTHGLTTIDTTLLSSSRITSLYPKLLSNNRYLPYHRIKASLRRNPTLRSVLHPASHDPTTCWISCKEMKRSTNDRHCFSILLHETQHIAPPPRAHWFYNTGLACALHKTKQYTQQSETPCKFTPMIRKLFLTNDTALLDAIYESLFPHLPLWILLILADEQPNSVPHIQTFICGQFASLLRDYFPQPHAFRDFMREHNIFVTGSTSLHLWNSDEHWRPNNLDLLCTLHELPALSQRLSEDNFLPLYGPHKAYYVPTHPISYNQSVYIRPNENHSFSIIHVLCSRDTNPISPLLNFPSTALMSYITADTMISLYPQASNAHRAYVQDLVINGDAEERFEQDLQLYQDRGYTLLRETEDYYHEMYDPKCSQLIRCVGDIIEDGISTERTATIHSVGYTSYNSHATASPASVPLQK</sequence>
<evidence type="ECO:0008006" key="4">
    <source>
        <dbReference type="Google" id="ProtNLM"/>
    </source>
</evidence>
<dbReference type="OrthoDB" id="3183574at2759"/>
<evidence type="ECO:0000313" key="3">
    <source>
        <dbReference type="Proteomes" id="UP000076798"/>
    </source>
</evidence>
<name>A0A165YPW2_9AGAM</name>
<organism evidence="2 3">
    <name type="scientific">Sistotremastrum suecicum HHB10207 ss-3</name>
    <dbReference type="NCBI Taxonomy" id="1314776"/>
    <lineage>
        <taxon>Eukaryota</taxon>
        <taxon>Fungi</taxon>
        <taxon>Dikarya</taxon>
        <taxon>Basidiomycota</taxon>
        <taxon>Agaricomycotina</taxon>
        <taxon>Agaricomycetes</taxon>
        <taxon>Sistotremastrales</taxon>
        <taxon>Sistotremastraceae</taxon>
        <taxon>Sistotremastrum</taxon>
    </lineage>
</organism>
<dbReference type="EMBL" id="KV428238">
    <property type="protein sequence ID" value="KZT33481.1"/>
    <property type="molecule type" value="Genomic_DNA"/>
</dbReference>
<accession>A0A165YPW2</accession>